<sequence>MANYRGGRINEEIKKEISNIIMNKMWDPRLKDVMISVTAVEVTKDLKYAKVFVSIFGSEEKTIEALKVIKKSAGFIRKEVSSAVKLRNTPELIFELDNSINRALHIDSLLSKIKEKENHE</sequence>
<dbReference type="GO" id="GO:0030490">
    <property type="term" value="P:maturation of SSU-rRNA"/>
    <property type="evidence" value="ECO:0007669"/>
    <property type="project" value="UniProtKB-UniRule"/>
</dbReference>
<dbReference type="HOGENOM" id="CLU_089475_6_3_9"/>
<organism evidence="3 4">
    <name type="scientific">Clostridium bornimense</name>
    <dbReference type="NCBI Taxonomy" id="1216932"/>
    <lineage>
        <taxon>Bacteria</taxon>
        <taxon>Bacillati</taxon>
        <taxon>Bacillota</taxon>
        <taxon>Clostridia</taxon>
        <taxon>Eubacteriales</taxon>
        <taxon>Clostridiaceae</taxon>
        <taxon>Clostridium</taxon>
    </lineage>
</organism>
<dbReference type="EMBL" id="HG917868">
    <property type="protein sequence ID" value="CDM68860.1"/>
    <property type="molecule type" value="Genomic_DNA"/>
</dbReference>
<keyword evidence="2" id="KW-0963">Cytoplasm</keyword>
<name>W6SGM4_9CLOT</name>
<dbReference type="NCBIfam" id="TIGR00082">
    <property type="entry name" value="rbfA"/>
    <property type="match status" value="1"/>
</dbReference>
<keyword evidence="1 2" id="KW-0690">Ribosome biogenesis</keyword>
<dbReference type="Pfam" id="PF02033">
    <property type="entry name" value="RBFA"/>
    <property type="match status" value="1"/>
</dbReference>
<dbReference type="AlphaFoldDB" id="W6SGM4"/>
<comment type="function">
    <text evidence="2">One of several proteins that assist in the late maturation steps of the functional core of the 30S ribosomal subunit. Associates with free 30S ribosomal subunits (but not with 30S subunits that are part of 70S ribosomes or polysomes). Required for efficient processing of 16S rRNA. May interact with the 5'-terminal helix region of 16S rRNA.</text>
</comment>
<dbReference type="RefSeq" id="WP_044038314.1">
    <property type="nucleotide sequence ID" value="NZ_HG917868.1"/>
</dbReference>
<evidence type="ECO:0000313" key="3">
    <source>
        <dbReference type="EMBL" id="CDM68860.1"/>
    </source>
</evidence>
<dbReference type="GO" id="GO:0005829">
    <property type="term" value="C:cytosol"/>
    <property type="evidence" value="ECO:0007669"/>
    <property type="project" value="TreeGrafter"/>
</dbReference>
<dbReference type="STRING" id="1216932.CM240_1702"/>
<dbReference type="PATRIC" id="fig|1216932.3.peg.1696"/>
<comment type="subunit">
    <text evidence="2">Monomer. Binds 30S ribosomal subunits, but not 50S ribosomal subunits or 70S ribosomes.</text>
</comment>
<dbReference type="InterPro" id="IPR020053">
    <property type="entry name" value="Ribosome-bd_factorA_CS"/>
</dbReference>
<dbReference type="InterPro" id="IPR015946">
    <property type="entry name" value="KH_dom-like_a/b"/>
</dbReference>
<dbReference type="InterPro" id="IPR023799">
    <property type="entry name" value="RbfA_dom_sf"/>
</dbReference>
<dbReference type="SUPFAM" id="SSF89919">
    <property type="entry name" value="Ribosome-binding factor A, RbfA"/>
    <property type="match status" value="1"/>
</dbReference>
<dbReference type="GO" id="GO:0043024">
    <property type="term" value="F:ribosomal small subunit binding"/>
    <property type="evidence" value="ECO:0007669"/>
    <property type="project" value="TreeGrafter"/>
</dbReference>
<dbReference type="Proteomes" id="UP000019426">
    <property type="component" value="Chromosome M2/40_rep1"/>
</dbReference>
<dbReference type="PANTHER" id="PTHR33515">
    <property type="entry name" value="RIBOSOME-BINDING FACTOR A, CHLOROPLASTIC-RELATED"/>
    <property type="match status" value="1"/>
</dbReference>
<comment type="similarity">
    <text evidence="2">Belongs to the RbfA family.</text>
</comment>
<evidence type="ECO:0000313" key="4">
    <source>
        <dbReference type="Proteomes" id="UP000019426"/>
    </source>
</evidence>
<dbReference type="PROSITE" id="PS01319">
    <property type="entry name" value="RBFA"/>
    <property type="match status" value="1"/>
</dbReference>
<comment type="subcellular location">
    <subcellularLocation>
        <location evidence="2">Cytoplasm</location>
    </subcellularLocation>
</comment>
<protein>
    <recommendedName>
        <fullName evidence="2">Ribosome-binding factor A</fullName>
    </recommendedName>
</protein>
<evidence type="ECO:0000256" key="2">
    <source>
        <dbReference type="HAMAP-Rule" id="MF_00003"/>
    </source>
</evidence>
<dbReference type="OrthoDB" id="307788at2"/>
<dbReference type="HAMAP" id="MF_00003">
    <property type="entry name" value="RbfA"/>
    <property type="match status" value="1"/>
</dbReference>
<dbReference type="PANTHER" id="PTHR33515:SF1">
    <property type="entry name" value="RIBOSOME-BINDING FACTOR A, CHLOROPLASTIC-RELATED"/>
    <property type="match status" value="1"/>
</dbReference>
<dbReference type="eggNOG" id="COG0858">
    <property type="taxonomic scope" value="Bacteria"/>
</dbReference>
<dbReference type="KEGG" id="clt:CM240_1702"/>
<evidence type="ECO:0000256" key="1">
    <source>
        <dbReference type="ARBA" id="ARBA00022517"/>
    </source>
</evidence>
<keyword evidence="4" id="KW-1185">Reference proteome</keyword>
<dbReference type="InterPro" id="IPR000238">
    <property type="entry name" value="RbfA"/>
</dbReference>
<gene>
    <name evidence="2" type="primary">rbfA</name>
    <name evidence="3" type="ORF">CM240_1702</name>
</gene>
<accession>W6SGM4</accession>
<proteinExistence type="inferred from homology"/>
<reference evidence="3 4" key="1">
    <citation type="submission" date="2013-11" db="EMBL/GenBank/DDBJ databases">
        <title>Complete genome sequence of Clostridum sp. M2/40.</title>
        <authorList>
            <person name="Wibberg D."/>
            <person name="Puehler A."/>
            <person name="Schlueter A."/>
        </authorList>
    </citation>
    <scope>NUCLEOTIDE SEQUENCE [LARGE SCALE GENOMIC DNA]</scope>
    <source>
        <strain evidence="4">M2/40</strain>
    </source>
</reference>
<dbReference type="Gene3D" id="3.30.300.20">
    <property type="match status" value="1"/>
</dbReference>